<dbReference type="AlphaFoldDB" id="A0A3B0MRV1"/>
<dbReference type="PANTHER" id="PTHR37951">
    <property type="entry name" value="CYTOPLASMIC PROTEIN-RELATED"/>
    <property type="match status" value="1"/>
</dbReference>
<sequence>MTLPDFTQALNAEAPCGPDLLMDGDPAFDDYDLDAAERLSDRFFDAEGKAMVDPASIRVSDELTKAGELLARAYDLRILAALAQYCALARNLAVLTDVFEATATLLETHGQHVHPQMDGDVIARQNTLELLANKPTLVMPLEFMPLAEDRRLRALTWRKYAVAMDLRRAMAEDGQSVDAESLLAALRSAENGDQVSASHALLKRLDSAAQNIQNICLIDEDTPFRPDLDPLRGQVGDMLRLLEQARPDLGGETAEATADDADSVQDTAAETAPGVTPHQAAPAPTGAVASLSQARRALDALDAYFSVHEPSSPSFLLVRQARELVGRPLVEALELLVPERFESARIDFSRDMGFVLTMDRMRALSDLDRNDAEEDDSEPPVISTRAEASSMMSALERYFTATEPSSPVPLLMTRARGYLNQSFSAILAELFPPEDD</sequence>
<accession>A0A3B0MRV1</accession>
<dbReference type="PANTHER" id="PTHR37951:SF1">
    <property type="entry name" value="TYPE VI SECRETION SYSTEM COMPONENT TSSA1"/>
    <property type="match status" value="1"/>
</dbReference>
<dbReference type="EMBL" id="UIHC01000019">
    <property type="protein sequence ID" value="SUZ32349.1"/>
    <property type="molecule type" value="Genomic_DNA"/>
</dbReference>
<protein>
    <recommendedName>
        <fullName evidence="2">ImpA N-terminal domain-containing protein</fullName>
    </recommendedName>
</protein>
<keyword evidence="4" id="KW-1185">Reference proteome</keyword>
<evidence type="ECO:0000313" key="4">
    <source>
        <dbReference type="Proteomes" id="UP000272908"/>
    </source>
</evidence>
<evidence type="ECO:0000259" key="2">
    <source>
        <dbReference type="Pfam" id="PF06812"/>
    </source>
</evidence>
<proteinExistence type="predicted"/>
<organism evidence="3 4">
    <name type="scientific">Roseinatronobacter ekhonensis</name>
    <dbReference type="NCBI Taxonomy" id="254356"/>
    <lineage>
        <taxon>Bacteria</taxon>
        <taxon>Pseudomonadati</taxon>
        <taxon>Pseudomonadota</taxon>
        <taxon>Alphaproteobacteria</taxon>
        <taxon>Rhodobacterales</taxon>
        <taxon>Paracoccaceae</taxon>
        <taxon>Roseinatronobacter</taxon>
    </lineage>
</organism>
<dbReference type="RefSeq" id="WP_121095363.1">
    <property type="nucleotide sequence ID" value="NZ_UIHC01000019.1"/>
</dbReference>
<dbReference type="OrthoDB" id="9771118at2"/>
<feature type="domain" description="ImpA N-terminal" evidence="2">
    <location>
        <begin position="8"/>
        <end position="132"/>
    </location>
</feature>
<name>A0A3B0MRV1_9RHOB</name>
<evidence type="ECO:0000256" key="1">
    <source>
        <dbReference type="SAM" id="MobiDB-lite"/>
    </source>
</evidence>
<dbReference type="InterPro" id="IPR017740">
    <property type="entry name" value="TssA-like"/>
</dbReference>
<dbReference type="Pfam" id="PF06812">
    <property type="entry name" value="ImpA_N"/>
    <property type="match status" value="1"/>
</dbReference>
<dbReference type="InterPro" id="IPR010657">
    <property type="entry name" value="ImpA_N"/>
</dbReference>
<gene>
    <name evidence="3" type="ORF">ROE7235_02105</name>
</gene>
<feature type="region of interest" description="Disordered" evidence="1">
    <location>
        <begin position="253"/>
        <end position="283"/>
    </location>
</feature>
<dbReference type="Proteomes" id="UP000272908">
    <property type="component" value="Unassembled WGS sequence"/>
</dbReference>
<reference evidence="4" key="1">
    <citation type="submission" date="2018-08" db="EMBL/GenBank/DDBJ databases">
        <authorList>
            <person name="Rodrigo-Torres L."/>
            <person name="Arahal R. D."/>
            <person name="Lucena T."/>
        </authorList>
    </citation>
    <scope>NUCLEOTIDE SEQUENCE [LARGE SCALE GENOMIC DNA]</scope>
    <source>
        <strain evidence="4">CECT 7235</strain>
    </source>
</reference>
<evidence type="ECO:0000313" key="3">
    <source>
        <dbReference type="EMBL" id="SUZ32349.1"/>
    </source>
</evidence>